<evidence type="ECO:0000259" key="2">
    <source>
        <dbReference type="Pfam" id="PF15232"/>
    </source>
</evidence>
<feature type="region of interest" description="Disordered" evidence="1">
    <location>
        <begin position="1"/>
        <end position="45"/>
    </location>
</feature>
<feature type="domain" description="DUF4585" evidence="2">
    <location>
        <begin position="338"/>
        <end position="404"/>
    </location>
</feature>
<feature type="compositionally biased region" description="Basic and acidic residues" evidence="1">
    <location>
        <begin position="118"/>
        <end position="128"/>
    </location>
</feature>
<dbReference type="PANTHER" id="PTHR33775">
    <property type="entry name" value="CARDIAC-ENRICHED FHL2-INTERACTING PROTEIN-RELATED"/>
    <property type="match status" value="1"/>
</dbReference>
<reference evidence="3" key="2">
    <citation type="submission" date="2025-08" db="UniProtKB">
        <authorList>
            <consortium name="Ensembl"/>
        </authorList>
    </citation>
    <scope>IDENTIFICATION</scope>
</reference>
<feature type="region of interest" description="Disordered" evidence="1">
    <location>
        <begin position="177"/>
        <end position="200"/>
    </location>
</feature>
<sequence length="515" mass="56015">LESAEKSQNGEGGDMRTQPHAFSKFYQSRPRTGQGESDIEGLERTAKTDFAILRRKTEPQPITDSHVLSLIASEEHEGTDEELGNTGSVSTPAATTRRDSITSKTPPSGQQFTQTERPLTKEEKEMFKTSRTPVVQEEQNGPKPLELLGGTPNKNISCLSDSQKYSAPITASSVKAPQMNVSSPASLGSKGMAPKSPKLPVSLKITQPKHTVEESQKPSDTEAVFASVQFTSLADSENYLTIPVKPHTTSAKQPAKSICDKTAVLLSHLGHSSDTKSDRESHQSPKRSSIVMETQSPDTPTATIYHHSLPITMQAAQPQVICFSPAVQPSPVPTEHFQTTQRKMLLDPTTGSYYLVDTPVQPATRRLFDPETGQYVDVPMSQQSPVTPVPMPISPLAISPGAYSHTYMFYPGYMPTTVIPARTIQSQLSMQTEVEGQDKAHFQTGQHSDGAYMESPYYVPSGKSQNTAPGAQHIITGRAIKCKQPVISISSQQGPRIVAPPSFDGTTMSFVVEHR</sequence>
<feature type="compositionally biased region" description="Polar residues" evidence="1">
    <location>
        <begin position="25"/>
        <end position="35"/>
    </location>
</feature>
<evidence type="ECO:0000313" key="4">
    <source>
        <dbReference type="Proteomes" id="UP000314983"/>
    </source>
</evidence>
<dbReference type="PANTHER" id="PTHR33775:SF4">
    <property type="entry name" value="CHROMOSOME 4 OPEN READING FRAME 54"/>
    <property type="match status" value="1"/>
</dbReference>
<proteinExistence type="predicted"/>
<dbReference type="GeneTree" id="ENSGT00940000172047"/>
<dbReference type="Proteomes" id="UP000314983">
    <property type="component" value="Chromosome 19"/>
</dbReference>
<keyword evidence="4" id="KW-1185">Reference proteome</keyword>
<dbReference type="Pfam" id="PF15232">
    <property type="entry name" value="DUF4585"/>
    <property type="match status" value="1"/>
</dbReference>
<dbReference type="InterPro" id="IPR027838">
    <property type="entry name" value="DUF4585"/>
</dbReference>
<feature type="region of interest" description="Disordered" evidence="1">
    <location>
        <begin position="71"/>
        <end position="154"/>
    </location>
</feature>
<evidence type="ECO:0000313" key="3">
    <source>
        <dbReference type="Ensembl" id="ENSEEEP00000062180.1"/>
    </source>
</evidence>
<feature type="compositionally biased region" description="Polar residues" evidence="1">
    <location>
        <begin position="129"/>
        <end position="139"/>
    </location>
</feature>
<feature type="region of interest" description="Disordered" evidence="1">
    <location>
        <begin position="270"/>
        <end position="301"/>
    </location>
</feature>
<reference evidence="3" key="3">
    <citation type="submission" date="2025-09" db="UniProtKB">
        <authorList>
            <consortium name="Ensembl"/>
        </authorList>
    </citation>
    <scope>IDENTIFICATION</scope>
</reference>
<dbReference type="Ensembl" id="ENSEEET00000060935.1">
    <property type="protein sequence ID" value="ENSEEEP00000062180.1"/>
    <property type="gene ID" value="ENSEEEG00000026261.1"/>
</dbReference>
<feature type="compositionally biased region" description="Basic and acidic residues" evidence="1">
    <location>
        <begin position="271"/>
        <end position="283"/>
    </location>
</feature>
<feature type="compositionally biased region" description="Polar residues" evidence="1">
    <location>
        <begin position="177"/>
        <end position="186"/>
    </location>
</feature>
<dbReference type="AlphaFoldDB" id="A0AAY5EZM0"/>
<feature type="compositionally biased region" description="Polar residues" evidence="1">
    <location>
        <begin position="102"/>
        <end position="117"/>
    </location>
</feature>
<protein>
    <recommendedName>
        <fullName evidence="2">DUF4585 domain-containing protein</fullName>
    </recommendedName>
</protein>
<dbReference type="InterPro" id="IPR052303">
    <property type="entry name" value="CEFIP"/>
</dbReference>
<accession>A0AAY5EZM0</accession>
<gene>
    <name evidence="3" type="primary">c19h4orf54</name>
</gene>
<reference evidence="3 4" key="1">
    <citation type="submission" date="2020-05" db="EMBL/GenBank/DDBJ databases">
        <title>Electrophorus electricus (electric eel) genome, fEleEle1, primary haplotype.</title>
        <authorList>
            <person name="Myers G."/>
            <person name="Meyer A."/>
            <person name="Fedrigo O."/>
            <person name="Formenti G."/>
            <person name="Rhie A."/>
            <person name="Tracey A."/>
            <person name="Sims Y."/>
            <person name="Jarvis E.D."/>
        </authorList>
    </citation>
    <scope>NUCLEOTIDE SEQUENCE [LARGE SCALE GENOMIC DNA]</scope>
</reference>
<name>A0AAY5EZM0_ELEEL</name>
<evidence type="ECO:0000256" key="1">
    <source>
        <dbReference type="SAM" id="MobiDB-lite"/>
    </source>
</evidence>
<organism evidence="3 4">
    <name type="scientific">Electrophorus electricus</name>
    <name type="common">Electric eel</name>
    <name type="synonym">Gymnotus electricus</name>
    <dbReference type="NCBI Taxonomy" id="8005"/>
    <lineage>
        <taxon>Eukaryota</taxon>
        <taxon>Metazoa</taxon>
        <taxon>Chordata</taxon>
        <taxon>Craniata</taxon>
        <taxon>Vertebrata</taxon>
        <taxon>Euteleostomi</taxon>
        <taxon>Actinopterygii</taxon>
        <taxon>Neopterygii</taxon>
        <taxon>Teleostei</taxon>
        <taxon>Ostariophysi</taxon>
        <taxon>Gymnotiformes</taxon>
        <taxon>Gymnotoidei</taxon>
        <taxon>Gymnotidae</taxon>
        <taxon>Electrophorus</taxon>
    </lineage>
</organism>
<feature type="compositionally biased region" description="Polar residues" evidence="1">
    <location>
        <begin position="291"/>
        <end position="301"/>
    </location>
</feature>
<feature type="compositionally biased region" description="Polar residues" evidence="1">
    <location>
        <begin position="85"/>
        <end position="94"/>
    </location>
</feature>